<gene>
    <name evidence="3" type="ORF">PTSG_04220</name>
</gene>
<dbReference type="EMBL" id="GL832963">
    <property type="protein sequence ID" value="EGD83612.1"/>
    <property type="molecule type" value="Genomic_DNA"/>
</dbReference>
<dbReference type="KEGG" id="sre:PTSG_04220"/>
<dbReference type="OrthoDB" id="2498029at2759"/>
<dbReference type="SUPFAM" id="SSF53474">
    <property type="entry name" value="alpha/beta-Hydrolases"/>
    <property type="match status" value="1"/>
</dbReference>
<feature type="domain" description="Serine aminopeptidase S33" evidence="2">
    <location>
        <begin position="45"/>
        <end position="278"/>
    </location>
</feature>
<feature type="compositionally biased region" description="Basic and acidic residues" evidence="1">
    <location>
        <begin position="363"/>
        <end position="399"/>
    </location>
</feature>
<evidence type="ECO:0000313" key="3">
    <source>
        <dbReference type="EMBL" id="EGD83612.1"/>
    </source>
</evidence>
<evidence type="ECO:0000256" key="1">
    <source>
        <dbReference type="SAM" id="MobiDB-lite"/>
    </source>
</evidence>
<dbReference type="Proteomes" id="UP000007799">
    <property type="component" value="Unassembled WGS sequence"/>
</dbReference>
<dbReference type="AlphaFoldDB" id="F2U6Y0"/>
<keyword evidence="4" id="KW-1185">Reference proteome</keyword>
<dbReference type="FunFam" id="3.40.50.1820:FF:000117">
    <property type="entry name" value="Monoglyceride lipase, putative"/>
    <property type="match status" value="1"/>
</dbReference>
<accession>F2U6Y0</accession>
<protein>
    <submittedName>
        <fullName evidence="3">Monoglyceride lipase</fullName>
    </submittedName>
</protein>
<evidence type="ECO:0000313" key="4">
    <source>
        <dbReference type="Proteomes" id="UP000007799"/>
    </source>
</evidence>
<dbReference type="FunCoup" id="F2U6Y0">
    <property type="interactions" value="282"/>
</dbReference>
<dbReference type="GeneID" id="16075696"/>
<feature type="compositionally biased region" description="Low complexity" evidence="1">
    <location>
        <begin position="300"/>
        <end position="312"/>
    </location>
</feature>
<feature type="region of interest" description="Disordered" evidence="1">
    <location>
        <begin position="300"/>
        <end position="505"/>
    </location>
</feature>
<organism evidence="4">
    <name type="scientific">Salpingoeca rosetta (strain ATCC 50818 / BSB-021)</name>
    <dbReference type="NCBI Taxonomy" id="946362"/>
    <lineage>
        <taxon>Eukaryota</taxon>
        <taxon>Choanoflagellata</taxon>
        <taxon>Craspedida</taxon>
        <taxon>Salpingoecidae</taxon>
        <taxon>Salpingoeca</taxon>
    </lineage>
</organism>
<dbReference type="RefSeq" id="XP_004995116.1">
    <property type="nucleotide sequence ID" value="XM_004995059.1"/>
</dbReference>
<dbReference type="PRINTS" id="PR00111">
    <property type="entry name" value="ABHYDROLASE"/>
</dbReference>
<dbReference type="InterPro" id="IPR029058">
    <property type="entry name" value="AB_hydrolase_fold"/>
</dbReference>
<dbReference type="STRING" id="946362.F2U6Y0"/>
<dbReference type="InParanoid" id="F2U6Y0"/>
<dbReference type="Pfam" id="PF12146">
    <property type="entry name" value="Hydrolase_4"/>
    <property type="match status" value="1"/>
</dbReference>
<evidence type="ECO:0000259" key="2">
    <source>
        <dbReference type="Pfam" id="PF12146"/>
    </source>
</evidence>
<dbReference type="OMA" id="IEAGFPW"/>
<dbReference type="InterPro" id="IPR022742">
    <property type="entry name" value="Hydrolase_4"/>
</dbReference>
<dbReference type="eggNOG" id="KOG1455">
    <property type="taxonomic scope" value="Eukaryota"/>
</dbReference>
<dbReference type="ESTHER" id="sals5-f2u6y0">
    <property type="family name" value="Monoglyceridelipase_lysophospholip"/>
</dbReference>
<dbReference type="PANTHER" id="PTHR11614">
    <property type="entry name" value="PHOSPHOLIPASE-RELATED"/>
    <property type="match status" value="1"/>
</dbReference>
<feature type="compositionally biased region" description="Low complexity" evidence="1">
    <location>
        <begin position="330"/>
        <end position="342"/>
    </location>
</feature>
<dbReference type="Gene3D" id="3.40.50.1820">
    <property type="entry name" value="alpha/beta hydrolase"/>
    <property type="match status" value="1"/>
</dbReference>
<proteinExistence type="predicted"/>
<name>F2U6Y0_SALR5</name>
<feature type="compositionally biased region" description="Basic and acidic residues" evidence="1">
    <location>
        <begin position="412"/>
        <end position="443"/>
    </location>
</feature>
<dbReference type="InterPro" id="IPR051044">
    <property type="entry name" value="MAG_DAG_Lipase"/>
</dbReference>
<sequence>MPVRRQSTVRAKRTWNIRLENGGKVLVNEDGQRLHRHVWDACSAEPKGIVFFLHGGMEHCRRYDSTAERLNAANYKVVAHDYVGHGRSDGERNVIHDFDVYVRDVVAEVRELRRVHPNLPIFLAGISLGGLIACLVNTQVRVDGMVLVAPAVKPDPRTATKGRVRMAKMLNKVAPRLGVTRLELDWISRNKDEVEDYKADPLVYHGKMRACFAMAVLAACEDLEKRVDKITAPLLVLHGEDDKITSMVASRFLVDNAGSKDKKLVTFPEHRHNLLHELPEASEKIHTMIVEWLDKHVDPSAAPSSAAEAQVASEKKTSDAEGPPSPPPSMATSTAGPSASGPTKEDIEQTLEPLAEGGEEEAEPSKEAEAETAAEIEKESEEKSTEDNDAESAKPEDPRSPPPSMATSTAVGKKDSEEAEEKKGEEEKQEEAGEKKGEDKEGEAVVAGGDDDGALKPEDPRSPPPSMATSQAVDAKKGDKAEGEEEEKQDTAEAAEAKPMPVLTV</sequence>
<reference evidence="3" key="1">
    <citation type="submission" date="2009-08" db="EMBL/GenBank/DDBJ databases">
        <title>Annotation of Salpingoeca rosetta.</title>
        <authorList>
            <consortium name="The Broad Institute Genome Sequencing Platform"/>
            <person name="Russ C."/>
            <person name="Cuomo C."/>
            <person name="Burger G."/>
            <person name="Gray M.W."/>
            <person name="Holland P.W.H."/>
            <person name="King N."/>
            <person name="Lang F.B.F."/>
            <person name="Roger A.J."/>
            <person name="Ruiz-Trillo I."/>
            <person name="Young S.K."/>
            <person name="Zeng Q."/>
            <person name="Gargeya S."/>
            <person name="Alvarado L."/>
            <person name="Berlin A."/>
            <person name="Chapman S.B."/>
            <person name="Chen Z."/>
            <person name="Freedman E."/>
            <person name="Gellesch M."/>
            <person name="Goldberg J."/>
            <person name="Griggs A."/>
            <person name="Gujja S."/>
            <person name="Heilman E."/>
            <person name="Heiman D."/>
            <person name="Howarth C."/>
            <person name="Mehta T."/>
            <person name="Neiman D."/>
            <person name="Pearson M."/>
            <person name="Roberts A."/>
            <person name="Saif S."/>
            <person name="Shea T."/>
            <person name="Shenoy N."/>
            <person name="Sisk P."/>
            <person name="Stolte C."/>
            <person name="Sykes S."/>
            <person name="White J."/>
            <person name="Yandava C."/>
            <person name="Haas B."/>
            <person name="Nusbaum C."/>
            <person name="Birren B."/>
        </authorList>
    </citation>
    <scope>NUCLEOTIDE SEQUENCE [LARGE SCALE GENOMIC DNA]</scope>
    <source>
        <strain evidence="3">ATCC 50818</strain>
    </source>
</reference>
<dbReference type="InterPro" id="IPR000073">
    <property type="entry name" value="AB_hydrolase_1"/>
</dbReference>